<accession>A0A225VC80</accession>
<gene>
    <name evidence="1" type="ORF">PHMEG_00025360</name>
</gene>
<comment type="caution">
    <text evidence="1">The sequence shown here is derived from an EMBL/GenBank/DDBJ whole genome shotgun (WGS) entry which is preliminary data.</text>
</comment>
<sequence>MPVKWISDTGSHFKNQILSVQTPMASLANRAPVKVFTGFPCPNPVYVLYLPGQHPREVKILSDPIELSLAQLRSSIENMHRAVSDQREKITLLNKRKPRCAQEVNFLRVITSYDHGSPKQITGYMGRSKQVADELLEHVSAQGTILKVHTFVKHRFSMQSNAFELLISWCSLESIEVS</sequence>
<dbReference type="AlphaFoldDB" id="A0A225VC80"/>
<reference evidence="2" key="1">
    <citation type="submission" date="2017-03" db="EMBL/GenBank/DDBJ databases">
        <title>Phytopthora megakarya and P. palmivora, two closely related causual agents of cacao black pod achieved similar genome size and gene model numbers by different mechanisms.</title>
        <authorList>
            <person name="Ali S."/>
            <person name="Shao J."/>
            <person name="Larry D.J."/>
            <person name="Kronmiller B."/>
            <person name="Shen D."/>
            <person name="Strem M.D."/>
            <person name="Melnick R.L."/>
            <person name="Guiltinan M.J."/>
            <person name="Tyler B.M."/>
            <person name="Meinhardt L.W."/>
            <person name="Bailey B.A."/>
        </authorList>
    </citation>
    <scope>NUCLEOTIDE SEQUENCE [LARGE SCALE GENOMIC DNA]</scope>
    <source>
        <strain evidence="2">zdho120</strain>
    </source>
</reference>
<evidence type="ECO:0000313" key="1">
    <source>
        <dbReference type="EMBL" id="OWZ02985.1"/>
    </source>
</evidence>
<keyword evidence="2" id="KW-1185">Reference proteome</keyword>
<evidence type="ECO:0000313" key="2">
    <source>
        <dbReference type="Proteomes" id="UP000198211"/>
    </source>
</evidence>
<dbReference type="EMBL" id="NBNE01005807">
    <property type="protein sequence ID" value="OWZ02985.1"/>
    <property type="molecule type" value="Genomic_DNA"/>
</dbReference>
<dbReference type="OrthoDB" id="10533884at2759"/>
<proteinExistence type="predicted"/>
<organism evidence="1 2">
    <name type="scientific">Phytophthora megakarya</name>
    <dbReference type="NCBI Taxonomy" id="4795"/>
    <lineage>
        <taxon>Eukaryota</taxon>
        <taxon>Sar</taxon>
        <taxon>Stramenopiles</taxon>
        <taxon>Oomycota</taxon>
        <taxon>Peronosporomycetes</taxon>
        <taxon>Peronosporales</taxon>
        <taxon>Peronosporaceae</taxon>
        <taxon>Phytophthora</taxon>
    </lineage>
</organism>
<protein>
    <submittedName>
        <fullName evidence="1">Uncharacterized protein</fullName>
    </submittedName>
</protein>
<dbReference type="Proteomes" id="UP000198211">
    <property type="component" value="Unassembled WGS sequence"/>
</dbReference>
<name>A0A225VC80_9STRA</name>